<dbReference type="GO" id="GO:0008270">
    <property type="term" value="F:zinc ion binding"/>
    <property type="evidence" value="ECO:0007669"/>
    <property type="project" value="UniProtKB-UniRule"/>
</dbReference>
<feature type="binding site" evidence="6">
    <location>
        <position position="501"/>
    </location>
    <ligand>
        <name>Zn(2+)</name>
        <dbReference type="ChEBI" id="CHEBI:29105"/>
    </ligand>
</feature>
<keyword evidence="4 6" id="KW-0862">Zinc</keyword>
<keyword evidence="1 6" id="KW-0813">Transport</keyword>
<feature type="binding site" evidence="6">
    <location>
        <position position="334"/>
    </location>
    <ligand>
        <name>Zn(2+)</name>
        <dbReference type="ChEBI" id="CHEBI:29105"/>
    </ligand>
</feature>
<comment type="subunit">
    <text evidence="6">Forms a complex with DabB.</text>
</comment>
<evidence type="ECO:0000313" key="7">
    <source>
        <dbReference type="EMBL" id="SDT96752.1"/>
    </source>
</evidence>
<dbReference type="GO" id="GO:0005886">
    <property type="term" value="C:plasma membrane"/>
    <property type="evidence" value="ECO:0007669"/>
    <property type="project" value="UniProtKB-SubCell"/>
</dbReference>
<evidence type="ECO:0000313" key="8">
    <source>
        <dbReference type="Proteomes" id="UP000243924"/>
    </source>
</evidence>
<dbReference type="InterPro" id="IPR018752">
    <property type="entry name" value="DabA"/>
</dbReference>
<gene>
    <name evidence="6" type="primary">dabA</name>
    <name evidence="7" type="ORF">SAMN05216210_0904</name>
</gene>
<accession>A0A1H2ENJ1</accession>
<evidence type="ECO:0000256" key="3">
    <source>
        <dbReference type="ARBA" id="ARBA00022723"/>
    </source>
</evidence>
<protein>
    <recommendedName>
        <fullName evidence="6">Probable inorganic carbon transporter subunit DabA</fullName>
    </recommendedName>
</protein>
<evidence type="ECO:0000256" key="2">
    <source>
        <dbReference type="ARBA" id="ARBA00022475"/>
    </source>
</evidence>
<comment type="function">
    <text evidence="6">Part of an energy-coupled inorganic carbon pump.</text>
</comment>
<feature type="binding site" evidence="6">
    <location>
        <position position="516"/>
    </location>
    <ligand>
        <name>Zn(2+)</name>
        <dbReference type="ChEBI" id="CHEBI:29105"/>
    </ligand>
</feature>
<evidence type="ECO:0000256" key="6">
    <source>
        <dbReference type="HAMAP-Rule" id="MF_01871"/>
    </source>
</evidence>
<name>A0A1H2ENJ1_9GAMM</name>
<comment type="subcellular location">
    <subcellularLocation>
        <location evidence="6">Cell membrane</location>
        <topology evidence="6">Peripheral membrane protein</topology>
    </subcellularLocation>
</comment>
<proteinExistence type="inferred from homology"/>
<dbReference type="OrthoDB" id="9805101at2"/>
<evidence type="ECO:0000256" key="1">
    <source>
        <dbReference type="ARBA" id="ARBA00022448"/>
    </source>
</evidence>
<dbReference type="RefSeq" id="WP_092384561.1">
    <property type="nucleotide sequence ID" value="NZ_LT629787.1"/>
</dbReference>
<dbReference type="PANTHER" id="PTHR38344:SF1">
    <property type="entry name" value="INORGANIC CARBON TRANSPORTER SUBUNIT DABA-RELATED"/>
    <property type="match status" value="1"/>
</dbReference>
<comment type="similarity">
    <text evidence="6">Belongs to the inorganic carbon transporter (TC 9.A.2) DabA family.</text>
</comment>
<keyword evidence="2 6" id="KW-1003">Cell membrane</keyword>
<comment type="cofactor">
    <cofactor evidence="6">
        <name>Zn(2+)</name>
        <dbReference type="ChEBI" id="CHEBI:29105"/>
    </cofactor>
</comment>
<dbReference type="EMBL" id="LT629787">
    <property type="protein sequence ID" value="SDT96752.1"/>
    <property type="molecule type" value="Genomic_DNA"/>
</dbReference>
<keyword evidence="3 6" id="KW-0479">Metal-binding</keyword>
<dbReference type="Pfam" id="PF10070">
    <property type="entry name" value="DabA"/>
    <property type="match status" value="1"/>
</dbReference>
<dbReference type="HAMAP" id="MF_01871">
    <property type="entry name" value="DabA"/>
    <property type="match status" value="1"/>
</dbReference>
<dbReference type="STRING" id="1434072.SAMN05216210_0904"/>
<organism evidence="7 8">
    <name type="scientific">Halopseudomonas salegens</name>
    <dbReference type="NCBI Taxonomy" id="1434072"/>
    <lineage>
        <taxon>Bacteria</taxon>
        <taxon>Pseudomonadati</taxon>
        <taxon>Pseudomonadota</taxon>
        <taxon>Gammaproteobacteria</taxon>
        <taxon>Pseudomonadales</taxon>
        <taxon>Pseudomonadaceae</taxon>
        <taxon>Halopseudomonas</taxon>
    </lineage>
</organism>
<dbReference type="AlphaFoldDB" id="A0A1H2ENJ1"/>
<sequence>MNMPENVVLDQQGELIAAAEAACTLIAPTWPLDRLIAVNPLWERRGEHWQAVTARLWQQSGSLLTLTAEGYASAWQQGRVTQSHLQAALDESGLDWRLDDVHHRLNEPIDAGHILPLLEEMTPVKGNVPAWSELITHQIGQFCAAWFDREQADWQLTHTKGMYATWRDSLQHDYGLTVLSGCNALQQRAARLPQHHIEVLAQAIEQLEVDQTLWADWFDTLLQRSLGWASWCAYQRWQAELQGQQDHSLTELLAIRAAWQLLLDDGARDHDSPWAHWRQAFKRRLKKPPQAHWQALQIWQRADELAWQQQLQARLCAADATAPSSDVFARLFFCIDVRSEVMRRAIEQVSPAIETSGFAGFFGLPIEYAPLGSDTARPQLPGLLAPQIRVSESSGDLQADQDLSRRRSQQQQRKGRWQLFERLPASTFTLVETLGLGYASKLAAHQLGPRGHSSSNAHEQVQLTPVLTGLDSEQKVDLIERILTAMGLRCDFPPLLVLIGHGSQSANNPQLAGLACGACCGQSGEVNARLLASLLNDTEIRHALLQRGIRIGKNCHAVAGLHNTTTDEIILFDAQQVPAALKSQWQALRQLLDQATHRARAERASALGLKGIKDQPAALLKALRKRACDWAQTRPEWGLANNAAFIAAPRSCTRGVDLQGRVFLHDYDWQTDHDGSVLELIMTAPVVVAHWINMQYLTSTTDNQRFGSGNKVLHNVVGRHIGLFEGNGGDLRIGLARQSLHDGERWMHTPLRLTVVVKAPREMIDTVLAKHRVVRQLVENQWLYLQCLDPDAPSCLMQRNEDGWHPV</sequence>
<keyword evidence="5 6" id="KW-0472">Membrane</keyword>
<reference evidence="8" key="1">
    <citation type="submission" date="2016-10" db="EMBL/GenBank/DDBJ databases">
        <authorList>
            <person name="Varghese N."/>
            <person name="Submissions S."/>
        </authorList>
    </citation>
    <scope>NUCLEOTIDE SEQUENCE [LARGE SCALE GENOMIC DNA]</scope>
    <source>
        <strain evidence="8">CECT 8338</strain>
    </source>
</reference>
<feature type="binding site" evidence="6">
    <location>
        <position position="336"/>
    </location>
    <ligand>
        <name>Zn(2+)</name>
        <dbReference type="ChEBI" id="CHEBI:29105"/>
    </ligand>
</feature>
<dbReference type="PANTHER" id="PTHR38344">
    <property type="entry name" value="UPF0753 PROTEIN AQ_863"/>
    <property type="match status" value="1"/>
</dbReference>
<keyword evidence="8" id="KW-1185">Reference proteome</keyword>
<evidence type="ECO:0000256" key="5">
    <source>
        <dbReference type="ARBA" id="ARBA00023136"/>
    </source>
</evidence>
<evidence type="ECO:0000256" key="4">
    <source>
        <dbReference type="ARBA" id="ARBA00022833"/>
    </source>
</evidence>
<dbReference type="Proteomes" id="UP000243924">
    <property type="component" value="Chromosome I"/>
</dbReference>